<accession>A0A0F8VRQ5</accession>
<sequence>MAFQQISDRLPLVKTKLGEKTGIDTKIHQWIRDAFIEFAMATPFEELLSSKDQTTTTGATLGTDDIYDYPDNCRAIKSIHMLRTDGSSYELRRKNTKYLDKYNTNSTGPPTIYAPWSVQPQASFKRQIIVRPMPGATVTYTLRWRFWQMPIIDGTLADTYLTVPLDWLEIIDYGAAMRGFQDLLMFDRAMITHAFLYGGYDPETHFKTPGIIKQRMTAMIAESEAEEYGIRPRLSGYTNTHGGR</sequence>
<name>A0A0F8VRQ5_9ZZZZ</name>
<gene>
    <name evidence="1" type="ORF">LCGC14_3159280</name>
</gene>
<proteinExistence type="predicted"/>
<comment type="caution">
    <text evidence="1">The sequence shown here is derived from an EMBL/GenBank/DDBJ whole genome shotgun (WGS) entry which is preliminary data.</text>
</comment>
<dbReference type="Pfam" id="PF24175">
    <property type="entry name" value="SU10_adaptor"/>
    <property type="match status" value="1"/>
</dbReference>
<organism evidence="1">
    <name type="scientific">marine sediment metagenome</name>
    <dbReference type="NCBI Taxonomy" id="412755"/>
    <lineage>
        <taxon>unclassified sequences</taxon>
        <taxon>metagenomes</taxon>
        <taxon>ecological metagenomes</taxon>
    </lineage>
</organism>
<protein>
    <submittedName>
        <fullName evidence="1">Uncharacterized protein</fullName>
    </submittedName>
</protein>
<evidence type="ECO:0000313" key="1">
    <source>
        <dbReference type="EMBL" id="KKK47033.1"/>
    </source>
</evidence>
<reference evidence="1" key="1">
    <citation type="journal article" date="2015" name="Nature">
        <title>Complex archaea that bridge the gap between prokaryotes and eukaryotes.</title>
        <authorList>
            <person name="Spang A."/>
            <person name="Saw J.H."/>
            <person name="Jorgensen S.L."/>
            <person name="Zaremba-Niedzwiedzka K."/>
            <person name="Martijn J."/>
            <person name="Lind A.E."/>
            <person name="van Eijk R."/>
            <person name="Schleper C."/>
            <person name="Guy L."/>
            <person name="Ettema T.J."/>
        </authorList>
    </citation>
    <scope>NUCLEOTIDE SEQUENCE</scope>
</reference>
<dbReference type="InterPro" id="IPR056209">
    <property type="entry name" value="SU10_adaptor"/>
</dbReference>
<dbReference type="EMBL" id="LAZR01069784">
    <property type="protein sequence ID" value="KKK47033.1"/>
    <property type="molecule type" value="Genomic_DNA"/>
</dbReference>
<dbReference type="AlphaFoldDB" id="A0A0F8VRQ5"/>